<evidence type="ECO:0000313" key="1">
    <source>
        <dbReference type="EMBL" id="CCH66834.1"/>
    </source>
</evidence>
<protein>
    <submittedName>
        <fullName evidence="1">Uncharacterized protein</fullName>
    </submittedName>
</protein>
<reference evidence="2" key="2">
    <citation type="submission" date="2016-01" db="EMBL/GenBank/DDBJ databases">
        <title>Diatom-associated endosymboitic cyanobacterium lacks core nitrogen metabolism enzymes.</title>
        <authorList>
            <person name="Hilton J.A."/>
            <person name="Foster R.A."/>
            <person name="Tripp H.J."/>
            <person name="Carter B.J."/>
            <person name="Zehr J.P."/>
            <person name="Villareal T.A."/>
        </authorList>
    </citation>
    <scope>NUCLEOTIDE SEQUENCE [LARGE SCALE GENOMIC DNA]</scope>
    <source>
        <strain evidence="2">HH01</strain>
    </source>
</reference>
<dbReference type="NCBIfam" id="NF045598">
    <property type="entry name" value="asr1405_asl0597"/>
    <property type="match status" value="1"/>
</dbReference>
<dbReference type="STRING" id="1165094.RINTHH_6790"/>
<sequence>MSLLQINIVLEEAVIQQVIEVNGLERWSVYRRLQEIEIPCSCSINQPLTAIINSPIALVQLWSVLRCCTSSRQEMILFLQKCWYYNF</sequence>
<accession>M1WRB0</accession>
<name>M1WRB0_9NOST</name>
<dbReference type="InterPro" id="IPR054637">
    <property type="entry name" value="Asr1405_Asl0597-like"/>
</dbReference>
<gene>
    <name evidence="1" type="ORF">RINTHH_6790</name>
</gene>
<dbReference type="Proteomes" id="UP000053051">
    <property type="component" value="Unassembled WGS sequence"/>
</dbReference>
<dbReference type="RefSeq" id="WP_008232715.1">
    <property type="nucleotide sequence ID" value="NZ_CAIY01000027.1"/>
</dbReference>
<keyword evidence="2" id="KW-1185">Reference proteome</keyword>
<comment type="caution">
    <text evidence="1">The sequence shown here is derived from an EMBL/GenBank/DDBJ whole genome shotgun (WGS) entry which is preliminary data.</text>
</comment>
<dbReference type="OrthoDB" id="515027at2"/>
<organism evidence="1 2">
    <name type="scientific">Richelia intracellularis HH01</name>
    <dbReference type="NCBI Taxonomy" id="1165094"/>
    <lineage>
        <taxon>Bacteria</taxon>
        <taxon>Bacillati</taxon>
        <taxon>Cyanobacteriota</taxon>
        <taxon>Cyanophyceae</taxon>
        <taxon>Nostocales</taxon>
        <taxon>Nostocaceae</taxon>
        <taxon>Richelia</taxon>
    </lineage>
</organism>
<reference evidence="1 2" key="1">
    <citation type="submission" date="2012-05" db="EMBL/GenBank/DDBJ databases">
        <authorList>
            <person name="Hilton J."/>
        </authorList>
    </citation>
    <scope>NUCLEOTIDE SEQUENCE [LARGE SCALE GENOMIC DNA]</scope>
    <source>
        <strain evidence="1 2">HH01</strain>
    </source>
</reference>
<evidence type="ECO:0000313" key="2">
    <source>
        <dbReference type="Proteomes" id="UP000053051"/>
    </source>
</evidence>
<dbReference type="EMBL" id="CAIY01000027">
    <property type="protein sequence ID" value="CCH66834.1"/>
    <property type="molecule type" value="Genomic_DNA"/>
</dbReference>
<proteinExistence type="predicted"/>
<dbReference type="AlphaFoldDB" id="M1WRB0"/>